<protein>
    <recommendedName>
        <fullName evidence="3">SsrA-binding protein</fullName>
    </recommendedName>
    <alternativeName>
        <fullName evidence="3">Small protein B</fullName>
    </alternativeName>
</protein>
<keyword evidence="2 3" id="KW-0694">RNA-binding</keyword>
<accession>A0A1H2DPF9</accession>
<dbReference type="CDD" id="cd09294">
    <property type="entry name" value="SmpB"/>
    <property type="match status" value="1"/>
</dbReference>
<comment type="subcellular location">
    <subcellularLocation>
        <location evidence="3">Cytoplasm</location>
    </subcellularLocation>
    <text evidence="3">The tmRNA-SmpB complex associates with stalled 70S ribosomes.</text>
</comment>
<dbReference type="AlphaFoldDB" id="A0A1H2DPF9"/>
<dbReference type="Gene3D" id="2.40.280.10">
    <property type="match status" value="1"/>
</dbReference>
<dbReference type="InterPro" id="IPR023620">
    <property type="entry name" value="SmpB"/>
</dbReference>
<evidence type="ECO:0000313" key="5">
    <source>
        <dbReference type="Proteomes" id="UP000199608"/>
    </source>
</evidence>
<dbReference type="HAMAP" id="MF_00023">
    <property type="entry name" value="SmpB"/>
    <property type="match status" value="1"/>
</dbReference>
<organism evidence="4 5">
    <name type="scientific">Desulfobacula phenolica</name>
    <dbReference type="NCBI Taxonomy" id="90732"/>
    <lineage>
        <taxon>Bacteria</taxon>
        <taxon>Pseudomonadati</taxon>
        <taxon>Thermodesulfobacteriota</taxon>
        <taxon>Desulfobacteria</taxon>
        <taxon>Desulfobacterales</taxon>
        <taxon>Desulfobacteraceae</taxon>
        <taxon>Desulfobacula</taxon>
    </lineage>
</organism>
<evidence type="ECO:0000256" key="1">
    <source>
        <dbReference type="ARBA" id="ARBA00022490"/>
    </source>
</evidence>
<dbReference type="RefSeq" id="WP_092229877.1">
    <property type="nucleotide sequence ID" value="NZ_FNLL01000001.1"/>
</dbReference>
<keyword evidence="5" id="KW-1185">Reference proteome</keyword>
<name>A0A1H2DPF9_9BACT</name>
<dbReference type="InterPro" id="IPR000037">
    <property type="entry name" value="SsrA-bd_prot"/>
</dbReference>
<evidence type="ECO:0000256" key="3">
    <source>
        <dbReference type="HAMAP-Rule" id="MF_00023"/>
    </source>
</evidence>
<dbReference type="GO" id="GO:0070930">
    <property type="term" value="P:trans-translation-dependent protein tagging"/>
    <property type="evidence" value="ECO:0007669"/>
    <property type="project" value="TreeGrafter"/>
</dbReference>
<comment type="function">
    <text evidence="3">Required for rescue of stalled ribosomes mediated by trans-translation. Binds to transfer-messenger RNA (tmRNA), required for stable association of tmRNA with ribosomes. tmRNA and SmpB together mimic tRNA shape, replacing the anticodon stem-loop with SmpB. tmRNA is encoded by the ssrA gene; the 2 termini fold to resemble tRNA(Ala) and it encodes a 'tag peptide', a short internal open reading frame. During trans-translation Ala-aminoacylated tmRNA acts like a tRNA, entering the A-site of stalled ribosomes, displacing the stalled mRNA. The ribosome then switches to translate the ORF on the tmRNA; the nascent peptide is terminated with the 'tag peptide' encoded by the tmRNA and targeted for degradation. The ribosome is freed to recommence translation, which seems to be the essential function of trans-translation.</text>
</comment>
<dbReference type="PANTHER" id="PTHR30308">
    <property type="entry name" value="TMRNA-BINDING COMPONENT OF TRANS-TRANSLATION TAGGING COMPLEX"/>
    <property type="match status" value="1"/>
</dbReference>
<dbReference type="SUPFAM" id="SSF74982">
    <property type="entry name" value="Small protein B (SmpB)"/>
    <property type="match status" value="1"/>
</dbReference>
<dbReference type="EMBL" id="FNLL01000001">
    <property type="protein sequence ID" value="SDT84782.1"/>
    <property type="molecule type" value="Genomic_DNA"/>
</dbReference>
<reference evidence="5" key="1">
    <citation type="submission" date="2016-10" db="EMBL/GenBank/DDBJ databases">
        <authorList>
            <person name="Varghese N."/>
            <person name="Submissions S."/>
        </authorList>
    </citation>
    <scope>NUCLEOTIDE SEQUENCE [LARGE SCALE GENOMIC DNA]</scope>
    <source>
        <strain evidence="5">DSM 3384</strain>
    </source>
</reference>
<dbReference type="PANTHER" id="PTHR30308:SF2">
    <property type="entry name" value="SSRA-BINDING PROTEIN"/>
    <property type="match status" value="1"/>
</dbReference>
<dbReference type="Proteomes" id="UP000199608">
    <property type="component" value="Unassembled WGS sequence"/>
</dbReference>
<dbReference type="PROSITE" id="PS01317">
    <property type="entry name" value="SSRP"/>
    <property type="match status" value="1"/>
</dbReference>
<evidence type="ECO:0000313" key="4">
    <source>
        <dbReference type="EMBL" id="SDT84782.1"/>
    </source>
</evidence>
<evidence type="ECO:0000256" key="2">
    <source>
        <dbReference type="ARBA" id="ARBA00022884"/>
    </source>
</evidence>
<dbReference type="NCBIfam" id="NF003843">
    <property type="entry name" value="PRK05422.1"/>
    <property type="match status" value="1"/>
</dbReference>
<comment type="similarity">
    <text evidence="3">Belongs to the SmpB family.</text>
</comment>
<dbReference type="GO" id="GO:0003723">
    <property type="term" value="F:RNA binding"/>
    <property type="evidence" value="ECO:0007669"/>
    <property type="project" value="UniProtKB-UniRule"/>
</dbReference>
<dbReference type="GO" id="GO:0070929">
    <property type="term" value="P:trans-translation"/>
    <property type="evidence" value="ECO:0007669"/>
    <property type="project" value="UniProtKB-UniRule"/>
</dbReference>
<dbReference type="NCBIfam" id="TIGR00086">
    <property type="entry name" value="smpB"/>
    <property type="match status" value="1"/>
</dbReference>
<keyword evidence="1 3" id="KW-0963">Cytoplasm</keyword>
<dbReference type="GO" id="GO:0005829">
    <property type="term" value="C:cytosol"/>
    <property type="evidence" value="ECO:0007669"/>
    <property type="project" value="TreeGrafter"/>
</dbReference>
<dbReference type="InterPro" id="IPR020081">
    <property type="entry name" value="SsrA-bd_prot_CS"/>
</dbReference>
<proteinExistence type="inferred from homology"/>
<gene>
    <name evidence="3" type="primary">smpB</name>
    <name evidence="4" type="ORF">SAMN04487931_101382</name>
</gene>
<sequence length="154" mass="18266">MNSEYIKLIATNKKARHNYSIESEYEAGIVLVGTEVKSIREGRVSFQDAYADIKNGEIFLRQLHISPYKYAYYSNHESLRTRKLLLHGYEIKKLWSKIKEKGYTLVPLKIYFKNDKIKVLIGLGRGKKLFDKRESIKKKDMKRDLDRERKKESF</sequence>
<dbReference type="Pfam" id="PF01668">
    <property type="entry name" value="SmpB"/>
    <property type="match status" value="1"/>
</dbReference>